<keyword evidence="1" id="KW-0862">Zinc</keyword>
<dbReference type="PROSITE" id="PS50102">
    <property type="entry name" value="RRM"/>
    <property type="match status" value="1"/>
</dbReference>
<dbReference type="Gene3D" id="4.10.60.10">
    <property type="entry name" value="Zinc finger, CCHC-type"/>
    <property type="match status" value="2"/>
</dbReference>
<evidence type="ECO:0000256" key="3">
    <source>
        <dbReference type="SAM" id="MobiDB-lite"/>
    </source>
</evidence>
<evidence type="ECO:0000256" key="1">
    <source>
        <dbReference type="PROSITE-ProRule" id="PRU00047"/>
    </source>
</evidence>
<dbReference type="PANTHER" id="PTHR48038">
    <property type="entry name" value="RIBONUCLEOPROTEIN RB97D"/>
    <property type="match status" value="1"/>
</dbReference>
<dbReference type="PROSITE" id="PS50158">
    <property type="entry name" value="ZF_CCHC"/>
    <property type="match status" value="2"/>
</dbReference>
<evidence type="ECO:0000256" key="2">
    <source>
        <dbReference type="PROSITE-ProRule" id="PRU00176"/>
    </source>
</evidence>
<dbReference type="OrthoDB" id="1099063at2759"/>
<feature type="domain" description="CCHC-type" evidence="5">
    <location>
        <begin position="122"/>
        <end position="138"/>
    </location>
</feature>
<name>A0A1Y1HTD5_KLENI</name>
<dbReference type="FunFam" id="3.30.70.330:FF:000272">
    <property type="entry name" value="Serine/arginine-rich splicing factor RS2Z32"/>
    <property type="match status" value="1"/>
</dbReference>
<gene>
    <name evidence="6" type="ORF">KFL_000380300</name>
</gene>
<dbReference type="PANTHER" id="PTHR48038:SF1">
    <property type="entry name" value="RIBONUCLEOPROTEIN RB97D"/>
    <property type="match status" value="1"/>
</dbReference>
<dbReference type="Gene3D" id="3.30.70.330">
    <property type="match status" value="1"/>
</dbReference>
<feature type="compositionally biased region" description="Basic residues" evidence="3">
    <location>
        <begin position="162"/>
        <end position="173"/>
    </location>
</feature>
<feature type="compositionally biased region" description="Basic and acidic residues" evidence="3">
    <location>
        <begin position="177"/>
        <end position="231"/>
    </location>
</feature>
<dbReference type="SMART" id="SM00343">
    <property type="entry name" value="ZnF_C2HC"/>
    <property type="match status" value="2"/>
</dbReference>
<feature type="domain" description="CCHC-type" evidence="5">
    <location>
        <begin position="100"/>
        <end position="116"/>
    </location>
</feature>
<organism evidence="6 7">
    <name type="scientific">Klebsormidium nitens</name>
    <name type="common">Green alga</name>
    <name type="synonym">Ulothrix nitens</name>
    <dbReference type="NCBI Taxonomy" id="105231"/>
    <lineage>
        <taxon>Eukaryota</taxon>
        <taxon>Viridiplantae</taxon>
        <taxon>Streptophyta</taxon>
        <taxon>Klebsormidiophyceae</taxon>
        <taxon>Klebsormidiales</taxon>
        <taxon>Klebsormidiaceae</taxon>
        <taxon>Klebsormidium</taxon>
    </lineage>
</organism>
<evidence type="ECO:0000259" key="5">
    <source>
        <dbReference type="PROSITE" id="PS50158"/>
    </source>
</evidence>
<dbReference type="EMBL" id="DF236987">
    <property type="protein sequence ID" value="GAQ79797.1"/>
    <property type="molecule type" value="Genomic_DNA"/>
</dbReference>
<keyword evidence="1" id="KW-0863">Zinc-finger</keyword>
<feature type="compositionally biased region" description="Basic and acidic residues" evidence="3">
    <location>
        <begin position="241"/>
        <end position="269"/>
    </location>
</feature>
<evidence type="ECO:0000313" key="7">
    <source>
        <dbReference type="Proteomes" id="UP000054558"/>
    </source>
</evidence>
<feature type="compositionally biased region" description="Basic and acidic residues" evidence="3">
    <location>
        <begin position="275"/>
        <end position="287"/>
    </location>
</feature>
<dbReference type="Pfam" id="PF00076">
    <property type="entry name" value="RRM_1"/>
    <property type="match status" value="1"/>
</dbReference>
<evidence type="ECO:0000313" key="6">
    <source>
        <dbReference type="EMBL" id="GAQ79797.1"/>
    </source>
</evidence>
<dbReference type="SMART" id="SM00360">
    <property type="entry name" value="RRM"/>
    <property type="match status" value="1"/>
</dbReference>
<dbReference type="GO" id="GO:0008270">
    <property type="term" value="F:zinc ion binding"/>
    <property type="evidence" value="ECO:0007669"/>
    <property type="project" value="UniProtKB-KW"/>
</dbReference>
<dbReference type="InterPro" id="IPR001878">
    <property type="entry name" value="Znf_CCHC"/>
</dbReference>
<dbReference type="InterPro" id="IPR035979">
    <property type="entry name" value="RBD_domain_sf"/>
</dbReference>
<feature type="domain" description="RRM" evidence="4">
    <location>
        <begin position="9"/>
        <end position="79"/>
    </location>
</feature>
<dbReference type="SUPFAM" id="SSF57756">
    <property type="entry name" value="Retrovirus zinc finger-like domains"/>
    <property type="match status" value="1"/>
</dbReference>
<dbReference type="STRING" id="105231.A0A1Y1HTD5"/>
<feature type="region of interest" description="Disordered" evidence="3">
    <location>
        <begin position="130"/>
        <end position="287"/>
    </location>
</feature>
<evidence type="ECO:0000259" key="4">
    <source>
        <dbReference type="PROSITE" id="PS50102"/>
    </source>
</evidence>
<dbReference type="GO" id="GO:0000381">
    <property type="term" value="P:regulation of alternative mRNA splicing, via spliceosome"/>
    <property type="evidence" value="ECO:0000318"/>
    <property type="project" value="GO_Central"/>
</dbReference>
<proteinExistence type="predicted"/>
<accession>A0A1Y1HTD5</accession>
<reference evidence="6 7" key="1">
    <citation type="journal article" date="2014" name="Nat. Commun.">
        <title>Klebsormidium flaccidum genome reveals primary factors for plant terrestrial adaptation.</title>
        <authorList>
            <person name="Hori K."/>
            <person name="Maruyama F."/>
            <person name="Fujisawa T."/>
            <person name="Togashi T."/>
            <person name="Yamamoto N."/>
            <person name="Seo M."/>
            <person name="Sato S."/>
            <person name="Yamada T."/>
            <person name="Mori H."/>
            <person name="Tajima N."/>
            <person name="Moriyama T."/>
            <person name="Ikeuchi M."/>
            <person name="Watanabe M."/>
            <person name="Wada H."/>
            <person name="Kobayashi K."/>
            <person name="Saito M."/>
            <person name="Masuda T."/>
            <person name="Sasaki-Sekimoto Y."/>
            <person name="Mashiguchi K."/>
            <person name="Awai K."/>
            <person name="Shimojima M."/>
            <person name="Masuda S."/>
            <person name="Iwai M."/>
            <person name="Nobusawa T."/>
            <person name="Narise T."/>
            <person name="Kondo S."/>
            <person name="Saito H."/>
            <person name="Sato R."/>
            <person name="Murakawa M."/>
            <person name="Ihara Y."/>
            <person name="Oshima-Yamada Y."/>
            <person name="Ohtaka K."/>
            <person name="Satoh M."/>
            <person name="Sonobe K."/>
            <person name="Ishii M."/>
            <person name="Ohtani R."/>
            <person name="Kanamori-Sato M."/>
            <person name="Honoki R."/>
            <person name="Miyazaki D."/>
            <person name="Mochizuki H."/>
            <person name="Umetsu J."/>
            <person name="Higashi K."/>
            <person name="Shibata D."/>
            <person name="Kamiya Y."/>
            <person name="Sato N."/>
            <person name="Nakamura Y."/>
            <person name="Tabata S."/>
            <person name="Ida S."/>
            <person name="Kurokawa K."/>
            <person name="Ohta H."/>
        </authorList>
    </citation>
    <scope>NUCLEOTIDE SEQUENCE [LARGE SCALE GENOMIC DNA]</scope>
    <source>
        <strain evidence="6 7">NIES-2285</strain>
    </source>
</reference>
<keyword evidence="2" id="KW-0694">RNA-binding</keyword>
<dbReference type="GO" id="GO:0003729">
    <property type="term" value="F:mRNA binding"/>
    <property type="evidence" value="ECO:0000318"/>
    <property type="project" value="GO_Central"/>
</dbReference>
<dbReference type="SUPFAM" id="SSF54928">
    <property type="entry name" value="RNA-binding domain, RBD"/>
    <property type="match status" value="1"/>
</dbReference>
<feature type="compositionally biased region" description="Low complexity" evidence="3">
    <location>
        <begin position="151"/>
        <end position="161"/>
    </location>
</feature>
<dbReference type="GO" id="GO:0016607">
    <property type="term" value="C:nuclear speck"/>
    <property type="evidence" value="ECO:0000318"/>
    <property type="project" value="GO_Central"/>
</dbReference>
<keyword evidence="1" id="KW-0479">Metal-binding</keyword>
<dbReference type="InterPro" id="IPR036875">
    <property type="entry name" value="Znf_CCHC_sf"/>
</dbReference>
<dbReference type="OMA" id="FAKNCRR"/>
<keyword evidence="7" id="KW-1185">Reference proteome</keyword>
<dbReference type="Proteomes" id="UP000054558">
    <property type="component" value="Unassembled WGS sequence"/>
</dbReference>
<dbReference type="AlphaFoldDB" id="A0A1Y1HTD5"/>
<dbReference type="Pfam" id="PF00098">
    <property type="entry name" value="zf-CCHC"/>
    <property type="match status" value="2"/>
</dbReference>
<dbReference type="InterPro" id="IPR000504">
    <property type="entry name" value="RRM_dom"/>
</dbReference>
<dbReference type="InterPro" id="IPR012677">
    <property type="entry name" value="Nucleotide-bd_a/b_plait_sf"/>
</dbReference>
<sequence length="287" mass="32725">MSRHDRESTRLYIGRLSRSCRTRDLDDAFSRYGRLRDVDIKSDFAFVEYYDPRDADDAVYYMNGRDVAGSRITVEFARRRGAATSRYDDYPRGPAPGTGRCYNCGKEGHWARDCKSGDWTNKCYKCGDRGHIERNCPNPDAGGKGRDRSYSPRGRSYSRSPSRSRSRSPRRGRSVTPRRDSRSPVQKDSRSPVRKDSRSPVRKDSRSPVRKDSRSPVRRGSPDSMRKDSRSPSRGRSLTPVKKDDDRSPPPAKEEEMKEAVDANGKEEATEREDIDLNKDVANGKDD</sequence>
<protein>
    <submittedName>
        <fullName evidence="6">Putative RNA recognition motif containing protein</fullName>
    </submittedName>
</protein>